<proteinExistence type="predicted"/>
<name>A0A0A8ZI01_ARUDO</name>
<organism evidence="1">
    <name type="scientific">Arundo donax</name>
    <name type="common">Giant reed</name>
    <name type="synonym">Donax arundinaceus</name>
    <dbReference type="NCBI Taxonomy" id="35708"/>
    <lineage>
        <taxon>Eukaryota</taxon>
        <taxon>Viridiplantae</taxon>
        <taxon>Streptophyta</taxon>
        <taxon>Embryophyta</taxon>
        <taxon>Tracheophyta</taxon>
        <taxon>Spermatophyta</taxon>
        <taxon>Magnoliopsida</taxon>
        <taxon>Liliopsida</taxon>
        <taxon>Poales</taxon>
        <taxon>Poaceae</taxon>
        <taxon>PACMAD clade</taxon>
        <taxon>Arundinoideae</taxon>
        <taxon>Arundineae</taxon>
        <taxon>Arundo</taxon>
    </lineage>
</organism>
<dbReference type="AlphaFoldDB" id="A0A0A8ZI01"/>
<reference evidence="1" key="2">
    <citation type="journal article" date="2015" name="Data Brief">
        <title>Shoot transcriptome of the giant reed, Arundo donax.</title>
        <authorList>
            <person name="Barrero R.A."/>
            <person name="Guerrero F.D."/>
            <person name="Moolhuijzen P."/>
            <person name="Goolsby J.A."/>
            <person name="Tidwell J."/>
            <person name="Bellgard S.E."/>
            <person name="Bellgard M.I."/>
        </authorList>
    </citation>
    <scope>NUCLEOTIDE SEQUENCE</scope>
    <source>
        <tissue evidence="1">Shoot tissue taken approximately 20 cm above the soil surface</tissue>
    </source>
</reference>
<sequence>MFSVYVNVHCSHSHTLCDLSFD</sequence>
<protein>
    <submittedName>
        <fullName evidence="1">Uncharacterized protein</fullName>
    </submittedName>
</protein>
<evidence type="ECO:0000313" key="1">
    <source>
        <dbReference type="EMBL" id="JAD38436.1"/>
    </source>
</evidence>
<accession>A0A0A8ZI01</accession>
<reference evidence="1" key="1">
    <citation type="submission" date="2014-09" db="EMBL/GenBank/DDBJ databases">
        <authorList>
            <person name="Magalhaes I.L.F."/>
            <person name="Oliveira U."/>
            <person name="Santos F.R."/>
            <person name="Vidigal T.H.D.A."/>
            <person name="Brescovit A.D."/>
            <person name="Santos A.J."/>
        </authorList>
    </citation>
    <scope>NUCLEOTIDE SEQUENCE</scope>
    <source>
        <tissue evidence="1">Shoot tissue taken approximately 20 cm above the soil surface</tissue>
    </source>
</reference>
<dbReference type="EMBL" id="GBRH01259459">
    <property type="protein sequence ID" value="JAD38436.1"/>
    <property type="molecule type" value="Transcribed_RNA"/>
</dbReference>